<keyword evidence="1" id="KW-0175">Coiled coil</keyword>
<sequence>MKLLSLLLVLFLYAMPALPADKTDSLLQEVSQAIENKETYISKKRERIERLNKVLAENENTSLVRQFEVYNSLYNEYRSFNYDSAFTYALKLQETADKLQDSTRISKARLNLSFILLSSGMFTEALQTLDSVNLKNRPDSIKVDYYAQRARAYYDLSSYNQDKYYSNKYINLGGLYVDSALALTNQNSLQFYSLRGMKHEAVGNFEKAKADFQTVIDKYNPTFHQYAMAAHSLGIIYKALGETDKAVQMMAKAAIADMKSSVTEVVALMNLAELLYNNGDESRAYTYIKQAMEDADFYGARQRKIQVAGILPIIEGERLVTVEGQRRTLFFYAIAVTMLSVLVVAFAFIIFRQLKQLRLAKQSVTEANLRLQEINDKLLEANIIKEEYIGHAFNVHSEYINKLEKFKKSVDTKWMAKKYDEIPHVLKSVNLKKEREALYTDFDKIFMKLFPDFITVFNSYFNEEDKIICKNRDSLNVELRIFALIRIGIHDHEQIARILEYSVSTIYNYKTKVKNKSILPNEEFEKKIMEIKPF</sequence>
<dbReference type="Pfam" id="PF19904">
    <property type="entry name" value="DUF6377"/>
    <property type="match status" value="1"/>
</dbReference>
<proteinExistence type="predicted"/>
<protein>
    <submittedName>
        <fullName evidence="5">DUF6377 domain-containing protein</fullName>
    </submittedName>
</protein>
<dbReference type="RefSeq" id="WP_377480901.1">
    <property type="nucleotide sequence ID" value="NZ_JBHUOX010000002.1"/>
</dbReference>
<dbReference type="Gene3D" id="1.25.40.10">
    <property type="entry name" value="Tetratricopeptide repeat domain"/>
    <property type="match status" value="1"/>
</dbReference>
<keyword evidence="2" id="KW-1133">Transmembrane helix</keyword>
<dbReference type="InterPro" id="IPR045957">
    <property type="entry name" value="DUF6377"/>
</dbReference>
<keyword evidence="3" id="KW-0732">Signal</keyword>
<dbReference type="EMBL" id="JBHUOX010000002">
    <property type="protein sequence ID" value="MFD2999386.1"/>
    <property type="molecule type" value="Genomic_DNA"/>
</dbReference>
<comment type="caution">
    <text evidence="5">The sequence shown here is derived from an EMBL/GenBank/DDBJ whole genome shotgun (WGS) entry which is preliminary data.</text>
</comment>
<evidence type="ECO:0000259" key="4">
    <source>
        <dbReference type="Pfam" id="PF19904"/>
    </source>
</evidence>
<evidence type="ECO:0000313" key="5">
    <source>
        <dbReference type="EMBL" id="MFD2999386.1"/>
    </source>
</evidence>
<accession>A0ABW6BP85</accession>
<organism evidence="5 6">
    <name type="scientific">Pontibacter toksunensis</name>
    <dbReference type="NCBI Taxonomy" id="1332631"/>
    <lineage>
        <taxon>Bacteria</taxon>
        <taxon>Pseudomonadati</taxon>
        <taxon>Bacteroidota</taxon>
        <taxon>Cytophagia</taxon>
        <taxon>Cytophagales</taxon>
        <taxon>Hymenobacteraceae</taxon>
        <taxon>Pontibacter</taxon>
    </lineage>
</organism>
<feature type="transmembrane region" description="Helical" evidence="2">
    <location>
        <begin position="329"/>
        <end position="351"/>
    </location>
</feature>
<evidence type="ECO:0000256" key="2">
    <source>
        <dbReference type="SAM" id="Phobius"/>
    </source>
</evidence>
<evidence type="ECO:0000256" key="1">
    <source>
        <dbReference type="SAM" id="Coils"/>
    </source>
</evidence>
<dbReference type="InterPro" id="IPR011990">
    <property type="entry name" value="TPR-like_helical_dom_sf"/>
</dbReference>
<feature type="domain" description="DUF6377" evidence="4">
    <location>
        <begin position="257"/>
        <end position="496"/>
    </location>
</feature>
<evidence type="ECO:0000313" key="6">
    <source>
        <dbReference type="Proteomes" id="UP001597641"/>
    </source>
</evidence>
<keyword evidence="2" id="KW-0472">Membrane</keyword>
<dbReference type="SUPFAM" id="SSF48452">
    <property type="entry name" value="TPR-like"/>
    <property type="match status" value="1"/>
</dbReference>
<evidence type="ECO:0000256" key="3">
    <source>
        <dbReference type="SAM" id="SignalP"/>
    </source>
</evidence>
<keyword evidence="6" id="KW-1185">Reference proteome</keyword>
<reference evidence="6" key="1">
    <citation type="journal article" date="2019" name="Int. J. Syst. Evol. Microbiol.">
        <title>The Global Catalogue of Microorganisms (GCM) 10K type strain sequencing project: providing services to taxonomists for standard genome sequencing and annotation.</title>
        <authorList>
            <consortium name="The Broad Institute Genomics Platform"/>
            <consortium name="The Broad Institute Genome Sequencing Center for Infectious Disease"/>
            <person name="Wu L."/>
            <person name="Ma J."/>
        </authorList>
    </citation>
    <scope>NUCLEOTIDE SEQUENCE [LARGE SCALE GENOMIC DNA]</scope>
    <source>
        <strain evidence="6">KCTC 23984</strain>
    </source>
</reference>
<name>A0ABW6BP85_9BACT</name>
<gene>
    <name evidence="5" type="ORF">ACFS7Z_03355</name>
</gene>
<feature type="chain" id="PRO_5046519861" evidence="3">
    <location>
        <begin position="20"/>
        <end position="534"/>
    </location>
</feature>
<feature type="coiled-coil region" evidence="1">
    <location>
        <begin position="34"/>
        <end position="61"/>
    </location>
</feature>
<dbReference type="Proteomes" id="UP001597641">
    <property type="component" value="Unassembled WGS sequence"/>
</dbReference>
<keyword evidence="2" id="KW-0812">Transmembrane</keyword>
<feature type="signal peptide" evidence="3">
    <location>
        <begin position="1"/>
        <end position="19"/>
    </location>
</feature>